<evidence type="ECO:0000313" key="3">
    <source>
        <dbReference type="Proteomes" id="UP000004069"/>
    </source>
</evidence>
<gene>
    <name evidence="2" type="ORF">HMPREF0493_0026</name>
</gene>
<keyword evidence="1" id="KW-0472">Membrane</keyword>
<keyword evidence="3" id="KW-1185">Reference proteome</keyword>
<keyword evidence="1" id="KW-1133">Transmembrane helix</keyword>
<sequence length="96" mass="11007">MLIMTFVSFVNFSSQTIADVLPSHNKKLIRWLSTVIIVVAGVYLANLINGVINAYWERAERRFMAVPSQMTEANTIYLNVIQFIYPFVIMLFAALF</sequence>
<accession>D4YR98</accession>
<protein>
    <submittedName>
        <fullName evidence="2">Uncharacterized protein</fullName>
    </submittedName>
</protein>
<reference evidence="2 3" key="1">
    <citation type="submission" date="2010-04" db="EMBL/GenBank/DDBJ databases">
        <authorList>
            <person name="Muzny D."/>
            <person name="Qin X."/>
            <person name="Deng J."/>
            <person name="Jiang H."/>
            <person name="Liu Y."/>
            <person name="Qu J."/>
            <person name="Song X.-Z."/>
            <person name="Zhang L."/>
            <person name="Thornton R."/>
            <person name="Coyle M."/>
            <person name="Francisco L."/>
            <person name="Jackson L."/>
            <person name="Javaid M."/>
            <person name="Korchina V."/>
            <person name="Kovar C."/>
            <person name="Mata R."/>
            <person name="Mathew T."/>
            <person name="Ngo R."/>
            <person name="Nguyen L."/>
            <person name="Nguyen N."/>
            <person name="Okwuonu G."/>
            <person name="Ongeri F."/>
            <person name="Pham C."/>
            <person name="Simmons D."/>
            <person name="Wilczek-Boney K."/>
            <person name="Hale W."/>
            <person name="Jakkamsetti A."/>
            <person name="Pham P."/>
            <person name="Ruth R."/>
            <person name="San Lucas F."/>
            <person name="Warren J."/>
            <person name="Zhang J."/>
            <person name="Zhao Z."/>
            <person name="Zhou C."/>
            <person name="Zhu D."/>
            <person name="Lee S."/>
            <person name="Bess C."/>
            <person name="Blankenburg K."/>
            <person name="Forbes L."/>
            <person name="Fu Q."/>
            <person name="Gubbala S."/>
            <person name="Hirani K."/>
            <person name="Jayaseelan J.C."/>
            <person name="Lara F."/>
            <person name="Munidasa M."/>
            <person name="Palculict T."/>
            <person name="Patil S."/>
            <person name="Pu L.-L."/>
            <person name="Saada N."/>
            <person name="Tang L."/>
            <person name="Weissenberger G."/>
            <person name="Zhu Y."/>
            <person name="Hemphill L."/>
            <person name="Shang Y."/>
            <person name="Youmans B."/>
            <person name="Ayvaz T."/>
            <person name="Ross M."/>
            <person name="Santibanez J."/>
            <person name="Aqrawi P."/>
            <person name="Gross S."/>
            <person name="Joshi V."/>
            <person name="Fowler G."/>
            <person name="Nazareth L."/>
            <person name="Reid J."/>
            <person name="Worley K."/>
            <person name="Petrosino J."/>
            <person name="Highlander S."/>
            <person name="Gibbs R."/>
        </authorList>
    </citation>
    <scope>NUCLEOTIDE SEQUENCE [LARGE SCALE GENOMIC DNA]</scope>
    <source>
        <strain evidence="2 3">DSM 11664</strain>
    </source>
</reference>
<comment type="caution">
    <text evidence="2">The sequence shown here is derived from an EMBL/GenBank/DDBJ whole genome shotgun (WGS) entry which is preliminary data.</text>
</comment>
<dbReference type="STRING" id="83683.B1745_03375"/>
<evidence type="ECO:0000256" key="1">
    <source>
        <dbReference type="SAM" id="Phobius"/>
    </source>
</evidence>
<dbReference type="PATRIC" id="fig|585524.9.peg.1533"/>
<dbReference type="Proteomes" id="UP000004069">
    <property type="component" value="Unassembled WGS sequence"/>
</dbReference>
<evidence type="ECO:0000313" key="2">
    <source>
        <dbReference type="EMBL" id="EFG56329.1"/>
    </source>
</evidence>
<proteinExistence type="predicted"/>
<dbReference type="AlphaFoldDB" id="D4YR98"/>
<organism evidence="2 3">
    <name type="scientific">Lactobacillus amylolyticus DSM 11664</name>
    <dbReference type="NCBI Taxonomy" id="585524"/>
    <lineage>
        <taxon>Bacteria</taxon>
        <taxon>Bacillati</taxon>
        <taxon>Bacillota</taxon>
        <taxon>Bacilli</taxon>
        <taxon>Lactobacillales</taxon>
        <taxon>Lactobacillaceae</taxon>
        <taxon>Lactobacillus</taxon>
    </lineage>
</organism>
<feature type="transmembrane region" description="Helical" evidence="1">
    <location>
        <begin position="76"/>
        <end position="95"/>
    </location>
</feature>
<dbReference type="EMBL" id="ADNY01000001">
    <property type="protein sequence ID" value="EFG56329.1"/>
    <property type="molecule type" value="Genomic_DNA"/>
</dbReference>
<keyword evidence="1" id="KW-0812">Transmembrane</keyword>
<feature type="transmembrane region" description="Helical" evidence="1">
    <location>
        <begin position="28"/>
        <end position="56"/>
    </location>
</feature>
<name>D4YR98_9LACO</name>